<dbReference type="InterPro" id="IPR016035">
    <property type="entry name" value="Acyl_Trfase/lysoPLipase"/>
</dbReference>
<feature type="short sequence motif" description="GXSXG" evidence="2">
    <location>
        <begin position="42"/>
        <end position="46"/>
    </location>
</feature>
<dbReference type="Pfam" id="PF01734">
    <property type="entry name" value="Patatin"/>
    <property type="match status" value="1"/>
</dbReference>
<keyword evidence="1 2" id="KW-0443">Lipid metabolism</keyword>
<evidence type="ECO:0000313" key="4">
    <source>
        <dbReference type="EMBL" id="AUH34910.1"/>
    </source>
</evidence>
<dbReference type="PROSITE" id="PS51635">
    <property type="entry name" value="PNPLA"/>
    <property type="match status" value="1"/>
</dbReference>
<feature type="short sequence motif" description="DGA/G" evidence="2">
    <location>
        <begin position="183"/>
        <end position="185"/>
    </location>
</feature>
<dbReference type="InterPro" id="IPR047156">
    <property type="entry name" value="Teg/CotR/CapV-like"/>
</dbReference>
<reference evidence="4 5" key="1">
    <citation type="submission" date="2017-12" db="EMBL/GenBank/DDBJ databases">
        <authorList>
            <person name="Hurst M.R.H."/>
        </authorList>
    </citation>
    <scope>NUCLEOTIDE SEQUENCE [LARGE SCALE GENOMIC DNA]</scope>
    <source>
        <strain evidence="4 5">BM15</strain>
    </source>
</reference>
<dbReference type="EMBL" id="CP025408">
    <property type="protein sequence ID" value="AUH34910.1"/>
    <property type="molecule type" value="Genomic_DNA"/>
</dbReference>
<sequence length="346" mass="37176">MTFRVLALSGGGYRGLYTAQVLAGIEEASGLPLHRRFDLIAGTSIGGILALALATGKSSMAATAGLMAMQGTSIFGESAPPKGAVGKIIDYARHSRGARYDPAPLKCLISGLVGQDTRIGDLKQKVIVPAVNVTKGGPQVFKTPHHPRLVRDWKLPLVDVALATSAAPSYFPLHSIGSERFADGALYANSPDDLALHEAQHFLGQELPDIHVLSIGSTTSKFSFPSSLHSNLSWFSWLLDQRLTSAMIAAQQMNTDYIIRHKLGDRYIRVDAIPSPKQLPEMTLDNASKTVATDLMGLAEASLRESLPAIKAAGFLDHEADEEDFLSREDVGNYFSELRGQNGHCG</sequence>
<dbReference type="InterPro" id="IPR002641">
    <property type="entry name" value="PNPLA_dom"/>
</dbReference>
<dbReference type="NCBIfam" id="NF041079">
    <property type="entry name" value="CBASS_lipase"/>
    <property type="match status" value="1"/>
</dbReference>
<protein>
    <submittedName>
        <fullName evidence="4">Patatin</fullName>
    </submittedName>
</protein>
<keyword evidence="2" id="KW-0378">Hydrolase</keyword>
<feature type="domain" description="PNPLA" evidence="3">
    <location>
        <begin position="6"/>
        <end position="196"/>
    </location>
</feature>
<organism evidence="4 5">
    <name type="scientific">Paracoccus tegillarcae</name>
    <dbReference type="NCBI Taxonomy" id="1529068"/>
    <lineage>
        <taxon>Bacteria</taxon>
        <taxon>Pseudomonadati</taxon>
        <taxon>Pseudomonadota</taxon>
        <taxon>Alphaproteobacteria</taxon>
        <taxon>Rhodobacterales</taxon>
        <taxon>Paracoccaceae</taxon>
        <taxon>Paracoccus</taxon>
    </lineage>
</organism>
<evidence type="ECO:0000256" key="1">
    <source>
        <dbReference type="ARBA" id="ARBA00023098"/>
    </source>
</evidence>
<proteinExistence type="predicted"/>
<dbReference type="KEGG" id="paro:CUV01_17365"/>
<dbReference type="PANTHER" id="PTHR24138">
    <property type="entry name" value="INTRACELLLAR PHOSPHOLIPASE A FAMILY"/>
    <property type="match status" value="1"/>
</dbReference>
<feature type="active site" description="Nucleophile" evidence="2">
    <location>
        <position position="44"/>
    </location>
</feature>
<dbReference type="GO" id="GO:0016042">
    <property type="term" value="P:lipid catabolic process"/>
    <property type="evidence" value="ECO:0007669"/>
    <property type="project" value="UniProtKB-UniRule"/>
</dbReference>
<keyword evidence="5" id="KW-1185">Reference proteome</keyword>
<evidence type="ECO:0000259" key="3">
    <source>
        <dbReference type="PROSITE" id="PS51635"/>
    </source>
</evidence>
<dbReference type="AlphaFoldDB" id="A0A2K9EIV0"/>
<dbReference type="SUPFAM" id="SSF52151">
    <property type="entry name" value="FabD/lysophospholipase-like"/>
    <property type="match status" value="1"/>
</dbReference>
<gene>
    <name evidence="4" type="ORF">CUV01_17365</name>
</gene>
<evidence type="ECO:0000256" key="2">
    <source>
        <dbReference type="PROSITE-ProRule" id="PRU01161"/>
    </source>
</evidence>
<name>A0A2K9EIV0_9RHOB</name>
<dbReference type="Proteomes" id="UP000233742">
    <property type="component" value="Chromosome"/>
</dbReference>
<keyword evidence="2" id="KW-0442">Lipid degradation</keyword>
<dbReference type="Gene3D" id="3.40.1090.10">
    <property type="entry name" value="Cytosolic phospholipase A2 catalytic domain"/>
    <property type="match status" value="1"/>
</dbReference>
<feature type="active site" description="Proton acceptor" evidence="2">
    <location>
        <position position="183"/>
    </location>
</feature>
<feature type="short sequence motif" description="GXGXXG" evidence="2">
    <location>
        <begin position="10"/>
        <end position="15"/>
    </location>
</feature>
<evidence type="ECO:0000313" key="5">
    <source>
        <dbReference type="Proteomes" id="UP000233742"/>
    </source>
</evidence>
<dbReference type="PANTHER" id="PTHR24138:SF10">
    <property type="entry name" value="PHOSPHOLIPASE A2"/>
    <property type="match status" value="1"/>
</dbReference>
<accession>A0A2K9EIV0</accession>
<dbReference type="GO" id="GO:0016787">
    <property type="term" value="F:hydrolase activity"/>
    <property type="evidence" value="ECO:0007669"/>
    <property type="project" value="UniProtKB-UniRule"/>
</dbReference>
<dbReference type="RefSeq" id="WP_101461570.1">
    <property type="nucleotide sequence ID" value="NZ_CP025408.1"/>
</dbReference>
<dbReference type="CDD" id="cd07199">
    <property type="entry name" value="Pat17_PNPLA8_PNPLA9_like"/>
    <property type="match status" value="1"/>
</dbReference>
<dbReference type="OrthoDB" id="9807112at2"/>